<protein>
    <submittedName>
        <fullName evidence="2">Uncharacterized protein</fullName>
    </submittedName>
</protein>
<evidence type="ECO:0000256" key="1">
    <source>
        <dbReference type="SAM" id="Phobius"/>
    </source>
</evidence>
<keyword evidence="3" id="KW-1185">Reference proteome</keyword>
<name>A0A1B0C3N7_9MUSC</name>
<dbReference type="AlphaFoldDB" id="A0A1B0C3N7"/>
<evidence type="ECO:0000313" key="3">
    <source>
        <dbReference type="Proteomes" id="UP000092460"/>
    </source>
</evidence>
<dbReference type="Proteomes" id="UP000092460">
    <property type="component" value="Unassembled WGS sequence"/>
</dbReference>
<evidence type="ECO:0000313" key="2">
    <source>
        <dbReference type="EnsemblMetazoa" id="GPPI048224-PA"/>
    </source>
</evidence>
<reference evidence="2" key="2">
    <citation type="submission" date="2020-05" db="UniProtKB">
        <authorList>
            <consortium name="EnsemblMetazoa"/>
        </authorList>
    </citation>
    <scope>IDENTIFICATION</scope>
    <source>
        <strain evidence="2">IAEA</strain>
    </source>
</reference>
<keyword evidence="1" id="KW-1133">Transmembrane helix</keyword>
<sequence>MACFVLISALKSSIFTLKVDTSSYGSHYIPNISAVLSILISIAAAVILSFGALCPRILSEFNTRFLTFRLPSQKIFFISFHNFMIASFTDAPVNKPPAKKSFIVRRDAKGNQKEKE</sequence>
<keyword evidence="1" id="KW-0472">Membrane</keyword>
<accession>A0A1B0C3N7</accession>
<keyword evidence="1" id="KW-0812">Transmembrane</keyword>
<proteinExistence type="predicted"/>
<organism evidence="2 3">
    <name type="scientific">Glossina palpalis gambiensis</name>
    <dbReference type="NCBI Taxonomy" id="67801"/>
    <lineage>
        <taxon>Eukaryota</taxon>
        <taxon>Metazoa</taxon>
        <taxon>Ecdysozoa</taxon>
        <taxon>Arthropoda</taxon>
        <taxon>Hexapoda</taxon>
        <taxon>Insecta</taxon>
        <taxon>Pterygota</taxon>
        <taxon>Neoptera</taxon>
        <taxon>Endopterygota</taxon>
        <taxon>Diptera</taxon>
        <taxon>Brachycera</taxon>
        <taxon>Muscomorpha</taxon>
        <taxon>Hippoboscoidea</taxon>
        <taxon>Glossinidae</taxon>
        <taxon>Glossina</taxon>
    </lineage>
</organism>
<dbReference type="EMBL" id="JXJN01025047">
    <property type="status" value="NOT_ANNOTATED_CDS"/>
    <property type="molecule type" value="Genomic_DNA"/>
</dbReference>
<reference evidence="3" key="1">
    <citation type="submission" date="2015-01" db="EMBL/GenBank/DDBJ databases">
        <authorList>
            <person name="Aksoy S."/>
            <person name="Warren W."/>
            <person name="Wilson R.K."/>
        </authorList>
    </citation>
    <scope>NUCLEOTIDE SEQUENCE [LARGE SCALE GENOMIC DNA]</scope>
    <source>
        <strain evidence="3">IAEA</strain>
    </source>
</reference>
<dbReference type="EnsemblMetazoa" id="GPPI048224-RA">
    <property type="protein sequence ID" value="GPPI048224-PA"/>
    <property type="gene ID" value="GPPI048224"/>
</dbReference>
<feature type="transmembrane region" description="Helical" evidence="1">
    <location>
        <begin position="32"/>
        <end position="54"/>
    </location>
</feature>
<dbReference type="VEuPathDB" id="VectorBase:GPPI048224"/>